<name>A0ABY8GSH9_9BURK</name>
<gene>
    <name evidence="2" type="ORF">P8T11_24960</name>
</gene>
<dbReference type="RefSeq" id="WP_268079546.1">
    <property type="nucleotide sequence ID" value="NZ_CP106885.1"/>
</dbReference>
<evidence type="ECO:0000313" key="2">
    <source>
        <dbReference type="EMBL" id="WFP07523.1"/>
    </source>
</evidence>
<organism evidence="2 3">
    <name type="scientific">Achromobacter spanius</name>
    <dbReference type="NCBI Taxonomy" id="217203"/>
    <lineage>
        <taxon>Bacteria</taxon>
        <taxon>Pseudomonadati</taxon>
        <taxon>Pseudomonadota</taxon>
        <taxon>Betaproteobacteria</taxon>
        <taxon>Burkholderiales</taxon>
        <taxon>Alcaligenaceae</taxon>
        <taxon>Achromobacter</taxon>
    </lineage>
</organism>
<sequence>MNSEWKPIASAPENEGRPLFCELCWGPEGDQSVGTGFRHNGKWYAAGLFYCLGQEKRYELREVEVQPTHWKPQSDLPDEESAAPTSHPIPTGATGEDGGDETQAILRWIMRTAESAKEDCGMDPETPAAVRNGKLASIASAAAQALGLTGGPSYRAPAAGDALPPLDDDLIEILGRPNFACAELATLLRAGGHSIKNKAEHEQAAVIHFLLGHYLKHGAAWHEHVGAAFEAIAQQSQRKEAT</sequence>
<evidence type="ECO:0008006" key="4">
    <source>
        <dbReference type="Google" id="ProtNLM"/>
    </source>
</evidence>
<accession>A0ABY8GSH9</accession>
<evidence type="ECO:0000313" key="3">
    <source>
        <dbReference type="Proteomes" id="UP001214170"/>
    </source>
</evidence>
<reference evidence="2 3" key="1">
    <citation type="submission" date="2023-03" db="EMBL/GenBank/DDBJ databases">
        <title>Achromobacter spanius LIG8.</title>
        <authorList>
            <person name="Shrestha S."/>
        </authorList>
    </citation>
    <scope>NUCLEOTIDE SEQUENCE [LARGE SCALE GENOMIC DNA]</scope>
    <source>
        <strain evidence="2 3">LIG8</strain>
    </source>
</reference>
<dbReference type="EMBL" id="CP121261">
    <property type="protein sequence ID" value="WFP07523.1"/>
    <property type="molecule type" value="Genomic_DNA"/>
</dbReference>
<feature type="region of interest" description="Disordered" evidence="1">
    <location>
        <begin position="68"/>
        <end position="99"/>
    </location>
</feature>
<dbReference type="Proteomes" id="UP001214170">
    <property type="component" value="Chromosome"/>
</dbReference>
<keyword evidence="3" id="KW-1185">Reference proteome</keyword>
<evidence type="ECO:0000256" key="1">
    <source>
        <dbReference type="SAM" id="MobiDB-lite"/>
    </source>
</evidence>
<protein>
    <recommendedName>
        <fullName evidence="4">DUF551 domain-containing protein</fullName>
    </recommendedName>
</protein>
<proteinExistence type="predicted"/>